<dbReference type="CDD" id="cd18543">
    <property type="entry name" value="ABC_6TM_Rv0194_D1_like"/>
    <property type="match status" value="1"/>
</dbReference>
<feature type="domain" description="ABC transmembrane type-1" evidence="9">
    <location>
        <begin position="32"/>
        <end position="314"/>
    </location>
</feature>
<gene>
    <name evidence="10" type="ORF">OIE82_10460</name>
</gene>
<dbReference type="Pfam" id="PF00664">
    <property type="entry name" value="ABC_membrane"/>
    <property type="match status" value="1"/>
</dbReference>
<dbReference type="InterPro" id="IPR003439">
    <property type="entry name" value="ABC_transporter-like_ATP-bd"/>
</dbReference>
<proteinExistence type="predicted"/>
<dbReference type="PROSITE" id="PS00211">
    <property type="entry name" value="ABC_TRANSPORTER_1"/>
    <property type="match status" value="1"/>
</dbReference>
<dbReference type="PROSITE" id="PS50893">
    <property type="entry name" value="ABC_TRANSPORTER_2"/>
    <property type="match status" value="1"/>
</dbReference>
<evidence type="ECO:0000256" key="2">
    <source>
        <dbReference type="ARBA" id="ARBA00022692"/>
    </source>
</evidence>
<feature type="domain" description="ABC transporter" evidence="8">
    <location>
        <begin position="348"/>
        <end position="584"/>
    </location>
</feature>
<dbReference type="InterPro" id="IPR011527">
    <property type="entry name" value="ABC1_TM_dom"/>
</dbReference>
<keyword evidence="5 7" id="KW-1133">Transmembrane helix</keyword>
<dbReference type="SMART" id="SM00382">
    <property type="entry name" value="AAA"/>
    <property type="match status" value="1"/>
</dbReference>
<name>A0ABZ1Y2R8_9ACTN</name>
<dbReference type="InterPro" id="IPR027417">
    <property type="entry name" value="P-loop_NTPase"/>
</dbReference>
<feature type="transmembrane region" description="Helical" evidence="7">
    <location>
        <begin position="141"/>
        <end position="163"/>
    </location>
</feature>
<dbReference type="InterPro" id="IPR036640">
    <property type="entry name" value="ABC1_TM_sf"/>
</dbReference>
<feature type="transmembrane region" description="Helical" evidence="7">
    <location>
        <begin position="68"/>
        <end position="88"/>
    </location>
</feature>
<dbReference type="InterPro" id="IPR003593">
    <property type="entry name" value="AAA+_ATPase"/>
</dbReference>
<organism evidence="10">
    <name type="scientific">Streptomyces althioticus</name>
    <dbReference type="NCBI Taxonomy" id="83380"/>
    <lineage>
        <taxon>Bacteria</taxon>
        <taxon>Bacillati</taxon>
        <taxon>Actinomycetota</taxon>
        <taxon>Actinomycetes</taxon>
        <taxon>Kitasatosporales</taxon>
        <taxon>Streptomycetaceae</taxon>
        <taxon>Streptomyces</taxon>
        <taxon>Streptomyces althioticus group</taxon>
    </lineage>
</organism>
<dbReference type="PANTHER" id="PTHR43394">
    <property type="entry name" value="ATP-DEPENDENT PERMEASE MDL1, MITOCHONDRIAL"/>
    <property type="match status" value="1"/>
</dbReference>
<keyword evidence="3" id="KW-0547">Nucleotide-binding</keyword>
<keyword evidence="6 7" id="KW-0472">Membrane</keyword>
<dbReference type="GO" id="GO:0005524">
    <property type="term" value="F:ATP binding"/>
    <property type="evidence" value="ECO:0007669"/>
    <property type="project" value="UniProtKB-KW"/>
</dbReference>
<dbReference type="InterPro" id="IPR039421">
    <property type="entry name" value="Type_1_exporter"/>
</dbReference>
<reference evidence="10" key="1">
    <citation type="submission" date="2022-10" db="EMBL/GenBank/DDBJ databases">
        <title>The complete genomes of actinobacterial strains from the NBC collection.</title>
        <authorList>
            <person name="Joergensen T.S."/>
            <person name="Alvarez Arevalo M."/>
            <person name="Sterndorff E.B."/>
            <person name="Faurdal D."/>
            <person name="Vuksanovic O."/>
            <person name="Mourched A.-S."/>
            <person name="Charusanti P."/>
            <person name="Shaw S."/>
            <person name="Blin K."/>
            <person name="Weber T."/>
        </authorList>
    </citation>
    <scope>NUCLEOTIDE SEQUENCE [LARGE SCALE GENOMIC DNA]</scope>
    <source>
        <strain evidence="10">NBC 01686</strain>
    </source>
</reference>
<protein>
    <submittedName>
        <fullName evidence="10">ABC transporter ATP-binding protein/permease</fullName>
    </submittedName>
</protein>
<dbReference type="EMBL" id="CP109207">
    <property type="protein sequence ID" value="WUU53532.1"/>
    <property type="molecule type" value="Genomic_DNA"/>
</dbReference>
<dbReference type="Gene3D" id="1.20.1560.10">
    <property type="entry name" value="ABC transporter type 1, transmembrane domain"/>
    <property type="match status" value="1"/>
</dbReference>
<dbReference type="RefSeq" id="WP_395758615.1">
    <property type="nucleotide sequence ID" value="NZ_CP109207.1"/>
</dbReference>
<evidence type="ECO:0000256" key="1">
    <source>
        <dbReference type="ARBA" id="ARBA00004651"/>
    </source>
</evidence>
<evidence type="ECO:0000256" key="5">
    <source>
        <dbReference type="ARBA" id="ARBA00022989"/>
    </source>
</evidence>
<evidence type="ECO:0000256" key="7">
    <source>
        <dbReference type="SAM" id="Phobius"/>
    </source>
</evidence>
<evidence type="ECO:0000259" key="8">
    <source>
        <dbReference type="PROSITE" id="PS50893"/>
    </source>
</evidence>
<comment type="subcellular location">
    <subcellularLocation>
        <location evidence="1">Cell membrane</location>
        <topology evidence="1">Multi-pass membrane protein</topology>
    </subcellularLocation>
</comment>
<dbReference type="InterPro" id="IPR017871">
    <property type="entry name" value="ABC_transporter-like_CS"/>
</dbReference>
<dbReference type="SUPFAM" id="SSF52540">
    <property type="entry name" value="P-loop containing nucleoside triphosphate hydrolases"/>
    <property type="match status" value="1"/>
</dbReference>
<keyword evidence="4 10" id="KW-0067">ATP-binding</keyword>
<dbReference type="Pfam" id="PF00005">
    <property type="entry name" value="ABC_tran"/>
    <property type="match status" value="1"/>
</dbReference>
<keyword evidence="2 7" id="KW-0812">Transmembrane</keyword>
<accession>A0ABZ1Y2R8</accession>
<evidence type="ECO:0000256" key="6">
    <source>
        <dbReference type="ARBA" id="ARBA00023136"/>
    </source>
</evidence>
<dbReference type="SUPFAM" id="SSF90123">
    <property type="entry name" value="ABC transporter transmembrane region"/>
    <property type="match status" value="1"/>
</dbReference>
<evidence type="ECO:0000256" key="3">
    <source>
        <dbReference type="ARBA" id="ARBA00022741"/>
    </source>
</evidence>
<evidence type="ECO:0000256" key="4">
    <source>
        <dbReference type="ARBA" id="ARBA00022840"/>
    </source>
</evidence>
<sequence length="594" mass="64185">MPTTPSPREPRSTVRTLLRLWPYVRPVRTRLFTAAFIAVLASCIGLVIPLVLKWMVDGPIADRDPAGVWLGALYLLLLGLAEALLFGFRRWLVARPLSHVEAEMRADLYRHLQRLPIAFHDRWASGQLLSRATTDLMLLRMFLAFPLTFLLVNGVTILVGVSIMLVQDWTLGLVILIPAVPVLITCVVFEKQYSRAARQAQDQVGDLTTVVEESVLGIRIIKGFGRHRSQARAFRELSGKLRGTELHKARLLATILGIIVTLPELAIGAALVLGAVQVADGELSAGTLVAFLSTALALRWPVDSIGFLLAMSQEAATATERYFEVMDAEPESGAAASPAKDGGPREGLRFENVTFRYPDAPEGSPPVLDRVDLHVRPGESLALVGATGSGKTTLTALVPRLHEVTEGRVTLDGRDIRDMSRDELRSRVAVAFEEPTLFSATVGENVLMGGGSGEEDLDRALAVAQADFAHALPQGTATQVGEQGLSLSGGQRQRLALARAVVGRPDFLVLDDPLSALDVHTEAAVEAALRRVLADTTALIVAHRPSTVLLADRVALLSGGRITAVGTHHELLRGNAEYAHLMSGDPAEELEEQR</sequence>
<dbReference type="PANTHER" id="PTHR43394:SF1">
    <property type="entry name" value="ATP-BINDING CASSETTE SUB-FAMILY B MEMBER 10, MITOCHONDRIAL"/>
    <property type="match status" value="1"/>
</dbReference>
<evidence type="ECO:0000259" key="9">
    <source>
        <dbReference type="PROSITE" id="PS50929"/>
    </source>
</evidence>
<dbReference type="Gene3D" id="3.40.50.300">
    <property type="entry name" value="P-loop containing nucleotide triphosphate hydrolases"/>
    <property type="match status" value="1"/>
</dbReference>
<evidence type="ECO:0000313" key="10">
    <source>
        <dbReference type="EMBL" id="WUU53532.1"/>
    </source>
</evidence>
<feature type="transmembrane region" description="Helical" evidence="7">
    <location>
        <begin position="31"/>
        <end position="56"/>
    </location>
</feature>
<feature type="transmembrane region" description="Helical" evidence="7">
    <location>
        <begin position="251"/>
        <end position="277"/>
    </location>
</feature>
<dbReference type="PROSITE" id="PS50929">
    <property type="entry name" value="ABC_TM1F"/>
    <property type="match status" value="1"/>
</dbReference>
<feature type="transmembrane region" description="Helical" evidence="7">
    <location>
        <begin position="169"/>
        <end position="189"/>
    </location>
</feature>